<feature type="region of interest" description="Disordered" evidence="3">
    <location>
        <begin position="1"/>
        <end position="21"/>
    </location>
</feature>
<dbReference type="AlphaFoldDB" id="A0A512PHN3"/>
<dbReference type="PANTHER" id="PTHR30055:SF200">
    <property type="entry name" value="HTH-TYPE TRANSCRIPTIONAL REPRESSOR BDCR"/>
    <property type="match status" value="1"/>
</dbReference>
<dbReference type="InterPro" id="IPR050109">
    <property type="entry name" value="HTH-type_TetR-like_transc_reg"/>
</dbReference>
<dbReference type="Pfam" id="PF00440">
    <property type="entry name" value="TetR_N"/>
    <property type="match status" value="1"/>
</dbReference>
<gene>
    <name evidence="5" type="ORF">CSO01_34460</name>
</gene>
<evidence type="ECO:0000313" key="6">
    <source>
        <dbReference type="Proteomes" id="UP000321798"/>
    </source>
</evidence>
<proteinExistence type="predicted"/>
<dbReference type="OrthoDB" id="3196926at2"/>
<dbReference type="PROSITE" id="PS50977">
    <property type="entry name" value="HTH_TETR_2"/>
    <property type="match status" value="1"/>
</dbReference>
<dbReference type="PROSITE" id="PS01081">
    <property type="entry name" value="HTH_TETR_1"/>
    <property type="match status" value="1"/>
</dbReference>
<dbReference type="SUPFAM" id="SSF46689">
    <property type="entry name" value="Homeodomain-like"/>
    <property type="match status" value="1"/>
</dbReference>
<dbReference type="InterPro" id="IPR001647">
    <property type="entry name" value="HTH_TetR"/>
</dbReference>
<evidence type="ECO:0000256" key="1">
    <source>
        <dbReference type="ARBA" id="ARBA00023125"/>
    </source>
</evidence>
<organism evidence="5 6">
    <name type="scientific">Cellulomonas soli</name>
    <dbReference type="NCBI Taxonomy" id="931535"/>
    <lineage>
        <taxon>Bacteria</taxon>
        <taxon>Bacillati</taxon>
        <taxon>Actinomycetota</taxon>
        <taxon>Actinomycetes</taxon>
        <taxon>Micrococcales</taxon>
        <taxon>Cellulomonadaceae</taxon>
        <taxon>Cellulomonas</taxon>
    </lineage>
</organism>
<dbReference type="InterPro" id="IPR023772">
    <property type="entry name" value="DNA-bd_HTH_TetR-type_CS"/>
</dbReference>
<comment type="caution">
    <text evidence="5">The sequence shown here is derived from an EMBL/GenBank/DDBJ whole genome shotgun (WGS) entry which is preliminary data.</text>
</comment>
<dbReference type="InterPro" id="IPR036271">
    <property type="entry name" value="Tet_transcr_reg_TetR-rel_C_sf"/>
</dbReference>
<dbReference type="GO" id="GO:0000976">
    <property type="term" value="F:transcription cis-regulatory region binding"/>
    <property type="evidence" value="ECO:0007669"/>
    <property type="project" value="TreeGrafter"/>
</dbReference>
<feature type="domain" description="HTH tetR-type" evidence="4">
    <location>
        <begin position="22"/>
        <end position="82"/>
    </location>
</feature>
<reference evidence="5 6" key="1">
    <citation type="submission" date="2019-07" db="EMBL/GenBank/DDBJ databases">
        <title>Whole genome shotgun sequence of Cellulomonas soli NBRC 109434.</title>
        <authorList>
            <person name="Hosoyama A."/>
            <person name="Uohara A."/>
            <person name="Ohji S."/>
            <person name="Ichikawa N."/>
        </authorList>
    </citation>
    <scope>NUCLEOTIDE SEQUENCE [LARGE SCALE GENOMIC DNA]</scope>
    <source>
        <strain evidence="5 6">NBRC 109434</strain>
    </source>
</reference>
<dbReference type="EMBL" id="BKAL01000015">
    <property type="protein sequence ID" value="GEP70731.1"/>
    <property type="molecule type" value="Genomic_DNA"/>
</dbReference>
<evidence type="ECO:0000256" key="2">
    <source>
        <dbReference type="PROSITE-ProRule" id="PRU00335"/>
    </source>
</evidence>
<feature type="DNA-binding region" description="H-T-H motif" evidence="2">
    <location>
        <begin position="45"/>
        <end position="64"/>
    </location>
</feature>
<evidence type="ECO:0000259" key="4">
    <source>
        <dbReference type="PROSITE" id="PS50977"/>
    </source>
</evidence>
<accession>A0A512PHN3</accession>
<evidence type="ECO:0000256" key="3">
    <source>
        <dbReference type="SAM" id="MobiDB-lite"/>
    </source>
</evidence>
<dbReference type="Gene3D" id="1.10.357.10">
    <property type="entry name" value="Tetracycline Repressor, domain 2"/>
    <property type="match status" value="1"/>
</dbReference>
<dbReference type="PRINTS" id="PR00455">
    <property type="entry name" value="HTHTETR"/>
</dbReference>
<dbReference type="GO" id="GO:0003700">
    <property type="term" value="F:DNA-binding transcription factor activity"/>
    <property type="evidence" value="ECO:0007669"/>
    <property type="project" value="TreeGrafter"/>
</dbReference>
<sequence>MTTLSAPAGTVVGRPARDGGQSPVASRILEAAAVRFYTEGIRAVSADAVIADAGVTKATFYRHFPTKDDLVVAYLTVVAEREDARLDAWCTEHADDPAEVLRTYARAVGTQSCAPGFHGCPFINAAAEYPDPQHPVRLVVAEHRRRLLGTAADVLGRLGVHDPDAVALQLGMLRDGAMVAGDVGAPEAVTAALLRAGAAVVRAGRSGTDD</sequence>
<dbReference type="RefSeq" id="WP_146954501.1">
    <property type="nucleotide sequence ID" value="NZ_BAABBJ010000012.1"/>
</dbReference>
<protein>
    <submittedName>
        <fullName evidence="5">TetR family transcriptional regulator</fullName>
    </submittedName>
</protein>
<dbReference type="PANTHER" id="PTHR30055">
    <property type="entry name" value="HTH-TYPE TRANSCRIPTIONAL REGULATOR RUTR"/>
    <property type="match status" value="1"/>
</dbReference>
<evidence type="ECO:0000313" key="5">
    <source>
        <dbReference type="EMBL" id="GEP70731.1"/>
    </source>
</evidence>
<keyword evidence="6" id="KW-1185">Reference proteome</keyword>
<dbReference type="InterPro" id="IPR009057">
    <property type="entry name" value="Homeodomain-like_sf"/>
</dbReference>
<dbReference type="SUPFAM" id="SSF48498">
    <property type="entry name" value="Tetracyclin repressor-like, C-terminal domain"/>
    <property type="match status" value="1"/>
</dbReference>
<name>A0A512PHN3_9CELL</name>
<keyword evidence="1 2" id="KW-0238">DNA-binding</keyword>
<dbReference type="Proteomes" id="UP000321798">
    <property type="component" value="Unassembled WGS sequence"/>
</dbReference>